<name>A0A859QIA5_9HYPH</name>
<dbReference type="Proteomes" id="UP000510721">
    <property type="component" value="Chromosome"/>
</dbReference>
<keyword evidence="2" id="KW-1185">Reference proteome</keyword>
<dbReference type="RefSeq" id="WP_180941226.1">
    <property type="nucleotide sequence ID" value="NZ_CP041238.1"/>
</dbReference>
<evidence type="ECO:0000313" key="1">
    <source>
        <dbReference type="EMBL" id="QLL61680.1"/>
    </source>
</evidence>
<evidence type="ECO:0000313" key="2">
    <source>
        <dbReference type="Proteomes" id="UP000510721"/>
    </source>
</evidence>
<dbReference type="KEGG" id="emx:FKV68_09590"/>
<accession>A0A859QIA5</accession>
<protein>
    <submittedName>
        <fullName evidence="1">Uncharacterized protein</fullName>
    </submittedName>
</protein>
<dbReference type="AlphaFoldDB" id="A0A859QIA5"/>
<sequence>MSEANIGMIKTGLHHWWPKGLSGFWVGDDDCVTRITPQGTELRSPPAKFGGITNGHAIKLGGPWSYSFESKFDAVDSRLPYLTTELLAFEAKPSNDTESIKDRLEAHAVSEEFLREIGLTLASLIVRSPRHRNTIALTTEYYRSRMGFSEPEVSKNLINMNLAHKFDLIGPNFSGGKYIIAYSDECEFIFGDGFYTNMAHEHSIGHQKTVTPITPVMTVIYTKPTRYSTQPKLMTIRLTKQEVLSFNDLVQIYSKDQLFYRSQKPVLAESFVRQEFLEFRYHEVPWLEGFLADAHQFRG</sequence>
<dbReference type="EMBL" id="CP041238">
    <property type="protein sequence ID" value="QLL61680.1"/>
    <property type="molecule type" value="Genomic_DNA"/>
</dbReference>
<reference evidence="1 2" key="1">
    <citation type="submission" date="2019-06" db="EMBL/GenBank/DDBJ databases">
        <title>Complete genome sequence of Ensifer mexicanus ITTG R7 isolated from nodules of Acacia angustissima (Mill.) Kuntze.</title>
        <authorList>
            <person name="Rincon-Rosales R."/>
            <person name="Rogel M.A."/>
            <person name="Guerrero G."/>
            <person name="Rincon-Molina C.I."/>
            <person name="Lopez-Lopez A."/>
            <person name="Martinez-Romero E."/>
        </authorList>
    </citation>
    <scope>NUCLEOTIDE SEQUENCE [LARGE SCALE GENOMIC DNA]</scope>
    <source>
        <strain evidence="1 2">ITTG R7</strain>
    </source>
</reference>
<gene>
    <name evidence="1" type="ORF">FKV68_09590</name>
</gene>
<proteinExistence type="predicted"/>
<organism evidence="1 2">
    <name type="scientific">Sinorhizobium mexicanum</name>
    <dbReference type="NCBI Taxonomy" id="375549"/>
    <lineage>
        <taxon>Bacteria</taxon>
        <taxon>Pseudomonadati</taxon>
        <taxon>Pseudomonadota</taxon>
        <taxon>Alphaproteobacteria</taxon>
        <taxon>Hyphomicrobiales</taxon>
        <taxon>Rhizobiaceae</taxon>
        <taxon>Sinorhizobium/Ensifer group</taxon>
        <taxon>Sinorhizobium</taxon>
    </lineage>
</organism>